<name>A0A4R2P837_9BACL</name>
<dbReference type="RefSeq" id="WP_132745113.1">
    <property type="nucleotide sequence ID" value="NZ_SLXK01000007.1"/>
</dbReference>
<evidence type="ECO:0000256" key="1">
    <source>
        <dbReference type="SAM" id="Phobius"/>
    </source>
</evidence>
<dbReference type="OrthoDB" id="2935045at2"/>
<keyword evidence="1" id="KW-0472">Membrane</keyword>
<feature type="transmembrane region" description="Helical" evidence="1">
    <location>
        <begin position="54"/>
        <end position="75"/>
    </location>
</feature>
<keyword evidence="3" id="KW-1185">Reference proteome</keyword>
<evidence type="ECO:0000313" key="2">
    <source>
        <dbReference type="EMBL" id="TCP29985.1"/>
    </source>
</evidence>
<protein>
    <submittedName>
        <fullName evidence="2">Uncharacterized protein UPF0715</fullName>
    </submittedName>
</protein>
<dbReference type="Proteomes" id="UP000295416">
    <property type="component" value="Unassembled WGS sequence"/>
</dbReference>
<sequence length="78" mass="9475">MKALPTQFVLHKVTKRRRFSLLHLITYIVIALLIIIIIYPFFNSYQSVFKNPEVYIYVLLTSIIFWFWDSYYSWFSAS</sequence>
<keyword evidence="1" id="KW-0812">Transmembrane</keyword>
<dbReference type="InterPro" id="IPR031374">
    <property type="entry name" value="UPF0715"/>
</dbReference>
<organism evidence="2 3">
    <name type="scientific">Scopulibacillus darangshiensis</name>
    <dbReference type="NCBI Taxonomy" id="442528"/>
    <lineage>
        <taxon>Bacteria</taxon>
        <taxon>Bacillati</taxon>
        <taxon>Bacillota</taxon>
        <taxon>Bacilli</taxon>
        <taxon>Bacillales</taxon>
        <taxon>Sporolactobacillaceae</taxon>
        <taxon>Scopulibacillus</taxon>
    </lineage>
</organism>
<accession>A0A4R2P837</accession>
<proteinExistence type="predicted"/>
<reference evidence="2 3" key="1">
    <citation type="submission" date="2019-03" db="EMBL/GenBank/DDBJ databases">
        <title>Genomic Encyclopedia of Type Strains, Phase IV (KMG-IV): sequencing the most valuable type-strain genomes for metagenomic binning, comparative biology and taxonomic classification.</title>
        <authorList>
            <person name="Goeker M."/>
        </authorList>
    </citation>
    <scope>NUCLEOTIDE SEQUENCE [LARGE SCALE GENOMIC DNA]</scope>
    <source>
        <strain evidence="2 3">DSM 19377</strain>
    </source>
</reference>
<dbReference type="AlphaFoldDB" id="A0A4R2P837"/>
<gene>
    <name evidence="2" type="ORF">EV207_10779</name>
</gene>
<keyword evidence="1" id="KW-1133">Transmembrane helix</keyword>
<comment type="caution">
    <text evidence="2">The sequence shown here is derived from an EMBL/GenBank/DDBJ whole genome shotgun (WGS) entry which is preliminary data.</text>
</comment>
<feature type="transmembrane region" description="Helical" evidence="1">
    <location>
        <begin position="21"/>
        <end position="42"/>
    </location>
</feature>
<evidence type="ECO:0000313" key="3">
    <source>
        <dbReference type="Proteomes" id="UP000295416"/>
    </source>
</evidence>
<dbReference type="Pfam" id="PF17094">
    <property type="entry name" value="UPF0715"/>
    <property type="match status" value="1"/>
</dbReference>
<dbReference type="EMBL" id="SLXK01000007">
    <property type="protein sequence ID" value="TCP29985.1"/>
    <property type="molecule type" value="Genomic_DNA"/>
</dbReference>